<dbReference type="EMBL" id="SHLD01000001">
    <property type="protein sequence ID" value="RZU74459.1"/>
    <property type="molecule type" value="Genomic_DNA"/>
</dbReference>
<keyword evidence="2" id="KW-1133">Transmembrane helix</keyword>
<accession>A0A4Q8BBP8</accession>
<evidence type="ECO:0000256" key="2">
    <source>
        <dbReference type="SAM" id="Phobius"/>
    </source>
</evidence>
<keyword evidence="2" id="KW-0812">Transmembrane</keyword>
<comment type="caution">
    <text evidence="3">The sequence shown here is derived from an EMBL/GenBank/DDBJ whole genome shotgun (WGS) entry which is preliminary data.</text>
</comment>
<keyword evidence="2" id="KW-0472">Membrane</keyword>
<name>A0A4Q8BBP8_9ACTN</name>
<dbReference type="AlphaFoldDB" id="A0A4Q8BBP8"/>
<dbReference type="InterPro" id="IPR009937">
    <property type="entry name" value="Phage_holin_3_6"/>
</dbReference>
<dbReference type="Pfam" id="PF07332">
    <property type="entry name" value="Phage_holin_3_6"/>
    <property type="match status" value="1"/>
</dbReference>
<reference evidence="3 4" key="1">
    <citation type="submission" date="2019-02" db="EMBL/GenBank/DDBJ databases">
        <title>Sequencing the genomes of 1000 actinobacteria strains.</title>
        <authorList>
            <person name="Klenk H.-P."/>
        </authorList>
    </citation>
    <scope>NUCLEOTIDE SEQUENCE [LARGE SCALE GENOMIC DNA]</scope>
    <source>
        <strain evidence="3 4">DSM 45612</strain>
    </source>
</reference>
<evidence type="ECO:0000256" key="1">
    <source>
        <dbReference type="SAM" id="MobiDB-lite"/>
    </source>
</evidence>
<dbReference type="Proteomes" id="UP000294114">
    <property type="component" value="Unassembled WGS sequence"/>
</dbReference>
<sequence length="96" mass="10229">MPAWVAALVVAVILLAVAGLLALLGKKEAKQTMPVKPEATLHSVRSDVESLQQAAKEGRGRSRRTGAATRTAPARTSRRHELNSVPPCTPLQPKLT</sequence>
<feature type="compositionally biased region" description="Low complexity" evidence="1">
    <location>
        <begin position="65"/>
        <end position="75"/>
    </location>
</feature>
<organism evidence="3 4">
    <name type="scientific">Micromonospora kangleipakensis</name>
    <dbReference type="NCBI Taxonomy" id="1077942"/>
    <lineage>
        <taxon>Bacteria</taxon>
        <taxon>Bacillati</taxon>
        <taxon>Actinomycetota</taxon>
        <taxon>Actinomycetes</taxon>
        <taxon>Micromonosporales</taxon>
        <taxon>Micromonosporaceae</taxon>
        <taxon>Micromonospora</taxon>
    </lineage>
</organism>
<evidence type="ECO:0000313" key="4">
    <source>
        <dbReference type="Proteomes" id="UP000294114"/>
    </source>
</evidence>
<gene>
    <name evidence="3" type="ORF">EV384_2925</name>
</gene>
<keyword evidence="4" id="KW-1185">Reference proteome</keyword>
<feature type="region of interest" description="Disordered" evidence="1">
    <location>
        <begin position="29"/>
        <end position="96"/>
    </location>
</feature>
<feature type="transmembrane region" description="Helical" evidence="2">
    <location>
        <begin position="6"/>
        <end position="24"/>
    </location>
</feature>
<protein>
    <submittedName>
        <fullName evidence="3">Putative superfamily III holin-X</fullName>
    </submittedName>
</protein>
<evidence type="ECO:0000313" key="3">
    <source>
        <dbReference type="EMBL" id="RZU74459.1"/>
    </source>
</evidence>
<proteinExistence type="predicted"/>